<dbReference type="Proteomes" id="UP000030686">
    <property type="component" value="Unassembled WGS sequence"/>
</dbReference>
<evidence type="ECO:0000313" key="2">
    <source>
        <dbReference type="Proteomes" id="UP000030686"/>
    </source>
</evidence>
<name>W6Q8X9_PENRF</name>
<dbReference type="AlphaFoldDB" id="W6Q8X9"/>
<sequence>MENDVVPADSFRWTPAFFRLDKSLIAASRMR</sequence>
<protein>
    <submittedName>
        <fullName evidence="1">Genomic scaffold, ProqFM164S02</fullName>
    </submittedName>
</protein>
<dbReference type="EMBL" id="HG792016">
    <property type="protein sequence ID" value="CDM33123.1"/>
    <property type="molecule type" value="Genomic_DNA"/>
</dbReference>
<keyword evidence="2" id="KW-1185">Reference proteome</keyword>
<accession>W6Q8X9</accession>
<reference evidence="1" key="1">
    <citation type="journal article" date="2014" name="Nat. Commun.">
        <title>Multiple recent horizontal transfers of a large genomic region in cheese making fungi.</title>
        <authorList>
            <person name="Cheeseman K."/>
            <person name="Ropars J."/>
            <person name="Renault P."/>
            <person name="Dupont J."/>
            <person name="Gouzy J."/>
            <person name="Branca A."/>
            <person name="Abraham A.L."/>
            <person name="Ceppi M."/>
            <person name="Conseiller E."/>
            <person name="Debuchy R."/>
            <person name="Malagnac F."/>
            <person name="Goarin A."/>
            <person name="Silar P."/>
            <person name="Lacoste S."/>
            <person name="Sallet E."/>
            <person name="Bensimon A."/>
            <person name="Giraud T."/>
            <person name="Brygoo Y."/>
        </authorList>
    </citation>
    <scope>NUCLEOTIDE SEQUENCE [LARGE SCALE GENOMIC DNA]</scope>
    <source>
        <strain evidence="1">FM164</strain>
    </source>
</reference>
<organism evidence="1 2">
    <name type="scientific">Penicillium roqueforti (strain FM164)</name>
    <dbReference type="NCBI Taxonomy" id="1365484"/>
    <lineage>
        <taxon>Eukaryota</taxon>
        <taxon>Fungi</taxon>
        <taxon>Dikarya</taxon>
        <taxon>Ascomycota</taxon>
        <taxon>Pezizomycotina</taxon>
        <taxon>Eurotiomycetes</taxon>
        <taxon>Eurotiomycetidae</taxon>
        <taxon>Eurotiales</taxon>
        <taxon>Aspergillaceae</taxon>
        <taxon>Penicillium</taxon>
    </lineage>
</organism>
<evidence type="ECO:0000313" key="1">
    <source>
        <dbReference type="EMBL" id="CDM33123.1"/>
    </source>
</evidence>
<proteinExistence type="predicted"/>
<gene>
    <name evidence="1" type="ORF">PROQFM164_S02g003275</name>
</gene>